<dbReference type="OrthoDB" id="202667at2157"/>
<protein>
    <recommendedName>
        <fullName evidence="4">Pectate lyase superfamily protein domain-containing protein</fullName>
    </recommendedName>
</protein>
<gene>
    <name evidence="2" type="ORF">C475_15699</name>
</gene>
<dbReference type="AlphaFoldDB" id="M0CL69"/>
<sequence length="551" mass="58669">MNRRQFLGLVGVAATGGVTGCNWLGSNDRPERSRTSSPSATQPAPTEAESPSTSTASPAASPTPTAEPEFRTVVDVVADYGCVPDGSEPCNDAINEAIADGTLIEFPPGEYLVTRPIEVDGDITFGMRGTGETRRDVRFVHPEGYSSRLLHVTSGSGSLFENFTADQTDDRVTNSGLLIHQRDGLVVRDVEVAGFTPTDNGTKDLVVQITDSSGVGTVERYVNRGGGEVGVYPDAFVGFYSGRHHYGTLRLLDCHIEQCGSNGVYASRTNGPVQISGGTYRNNAVSQIRVCGQDSFVRDATIEIDTDAADRVDGTYNAVRGIWWESGWQGKSGGAIENCELAVRSAELARGLVEVDGTAGHLAVRDCAFDVDRDGFRAIQVAPPGVSDMGGTPDRPWDVTLRDVEIDTSASRAVDVLVDGRPGSEIDGLTISQRDSRERDGLFLSNSSGSRVTRYACESSRYPLWVYTDDSSDAADELICLGPGVSIATSASVGSEQIPVFGTDESAGGSNVCVETAVNTPYSVASTRNEDGTYFGRVLDRSPAYLEYTQA</sequence>
<evidence type="ECO:0000313" key="2">
    <source>
        <dbReference type="EMBL" id="ELZ23107.1"/>
    </source>
</evidence>
<dbReference type="RefSeq" id="WP_006884807.1">
    <property type="nucleotide sequence ID" value="NZ_AOIU01000034.1"/>
</dbReference>
<dbReference type="PROSITE" id="PS51257">
    <property type="entry name" value="PROKAR_LIPOPROTEIN"/>
    <property type="match status" value="1"/>
</dbReference>
<dbReference type="Gene3D" id="2.160.20.10">
    <property type="entry name" value="Single-stranded right-handed beta-helix, Pectin lyase-like"/>
    <property type="match status" value="1"/>
</dbReference>
<accession>M0CL69</accession>
<proteinExistence type="predicted"/>
<dbReference type="EMBL" id="AOIU01000034">
    <property type="protein sequence ID" value="ELZ23107.1"/>
    <property type="molecule type" value="Genomic_DNA"/>
</dbReference>
<name>M0CL69_9EURY</name>
<dbReference type="eggNOG" id="arCOG04012">
    <property type="taxonomic scope" value="Archaea"/>
</dbReference>
<feature type="region of interest" description="Disordered" evidence="1">
    <location>
        <begin position="20"/>
        <end position="69"/>
    </location>
</feature>
<dbReference type="Proteomes" id="UP000011626">
    <property type="component" value="Unassembled WGS sequence"/>
</dbReference>
<comment type="caution">
    <text evidence="2">The sequence shown here is derived from an EMBL/GenBank/DDBJ whole genome shotgun (WGS) entry which is preliminary data.</text>
</comment>
<dbReference type="PATRIC" id="fig|797114.5.peg.3185"/>
<dbReference type="InterPro" id="IPR011050">
    <property type="entry name" value="Pectin_lyase_fold/virulence"/>
</dbReference>
<evidence type="ECO:0000256" key="1">
    <source>
        <dbReference type="SAM" id="MobiDB-lite"/>
    </source>
</evidence>
<organism evidence="2 3">
    <name type="scientific">Halosimplex carlsbadense 2-9-1</name>
    <dbReference type="NCBI Taxonomy" id="797114"/>
    <lineage>
        <taxon>Archaea</taxon>
        <taxon>Methanobacteriati</taxon>
        <taxon>Methanobacteriota</taxon>
        <taxon>Stenosarchaea group</taxon>
        <taxon>Halobacteria</taxon>
        <taxon>Halobacteriales</taxon>
        <taxon>Haloarculaceae</taxon>
        <taxon>Halosimplex</taxon>
    </lineage>
</organism>
<dbReference type="SUPFAM" id="SSF51126">
    <property type="entry name" value="Pectin lyase-like"/>
    <property type="match status" value="1"/>
</dbReference>
<reference evidence="2 3" key="1">
    <citation type="journal article" date="2014" name="PLoS Genet.">
        <title>Phylogenetically driven sequencing of extremely halophilic archaea reveals strategies for static and dynamic osmo-response.</title>
        <authorList>
            <person name="Becker E.A."/>
            <person name="Seitzer P.M."/>
            <person name="Tritt A."/>
            <person name="Larsen D."/>
            <person name="Krusor M."/>
            <person name="Yao A.I."/>
            <person name="Wu D."/>
            <person name="Madern D."/>
            <person name="Eisen J.A."/>
            <person name="Darling A.E."/>
            <person name="Facciotti M.T."/>
        </authorList>
    </citation>
    <scope>NUCLEOTIDE SEQUENCE [LARGE SCALE GENOMIC DNA]</scope>
    <source>
        <strain evidence="2 3">2-9-1</strain>
    </source>
</reference>
<evidence type="ECO:0008006" key="4">
    <source>
        <dbReference type="Google" id="ProtNLM"/>
    </source>
</evidence>
<evidence type="ECO:0000313" key="3">
    <source>
        <dbReference type="Proteomes" id="UP000011626"/>
    </source>
</evidence>
<dbReference type="InterPro" id="IPR012334">
    <property type="entry name" value="Pectin_lyas_fold"/>
</dbReference>
<keyword evidence="3" id="KW-1185">Reference proteome</keyword>
<feature type="compositionally biased region" description="Low complexity" evidence="1">
    <location>
        <begin position="43"/>
        <end position="67"/>
    </location>
</feature>